<dbReference type="GO" id="GO:0003824">
    <property type="term" value="F:catalytic activity"/>
    <property type="evidence" value="ECO:0007669"/>
    <property type="project" value="InterPro"/>
</dbReference>
<feature type="region of interest" description="Disordered" evidence="1">
    <location>
        <begin position="1"/>
        <end position="20"/>
    </location>
</feature>
<feature type="domain" description="Endonuclease/exonuclease/phosphatase" evidence="2">
    <location>
        <begin position="315"/>
        <end position="377"/>
    </location>
</feature>
<feature type="region of interest" description="Disordered" evidence="1">
    <location>
        <begin position="27"/>
        <end position="119"/>
    </location>
</feature>
<gene>
    <name evidence="3" type="ORF">EVAR_79042_1</name>
</gene>
<dbReference type="OrthoDB" id="410155at2759"/>
<reference evidence="3 4" key="1">
    <citation type="journal article" date="2019" name="Commun. Biol.">
        <title>The bagworm genome reveals a unique fibroin gene that provides high tensile strength.</title>
        <authorList>
            <person name="Kono N."/>
            <person name="Nakamura H."/>
            <person name="Ohtoshi R."/>
            <person name="Tomita M."/>
            <person name="Numata K."/>
            <person name="Arakawa K."/>
        </authorList>
    </citation>
    <scope>NUCLEOTIDE SEQUENCE [LARGE SCALE GENOMIC DNA]</scope>
</reference>
<dbReference type="EMBL" id="BGZK01000964">
    <property type="protein sequence ID" value="GBP66687.1"/>
    <property type="molecule type" value="Genomic_DNA"/>
</dbReference>
<dbReference type="PANTHER" id="PTHR33273:SF4">
    <property type="entry name" value="ENDONUCLEASE_EXONUCLEASE_PHOSPHATASE DOMAIN-CONTAINING PROTEIN"/>
    <property type="match status" value="1"/>
</dbReference>
<evidence type="ECO:0000256" key="1">
    <source>
        <dbReference type="SAM" id="MobiDB-lite"/>
    </source>
</evidence>
<dbReference type="InterPro" id="IPR005135">
    <property type="entry name" value="Endo/exonuclease/phosphatase"/>
</dbReference>
<sequence length="404" mass="44110">MRFLRRHRRGPSQERRARTVPPLPAIWSRGREKKSPRARCVATTTEPTTGVDPKCPNSISRTNKSRSTNRAPPSVDNINFPALGKKRQGDVAGNIFRPTIAPSTNAWGRKQPSGATLESARGTTRCVLPPPPSNSQAANQSTPLGNDIKTIMSALRVVKNAGFVELASGPNRRRPINGYPGTSGPAGQTRIFIMPEAPRCKDPPTVGHLKPKNLSLLSFNAHGLSNNIIELGVCVKKYSLDIIVIQKTFLKPKTRVACKIPNYVQIRTDIWNAPEGPTALYYKRTLYCCPIDTSPLTNLEAIVCRLAMRGHSILIIASVYLSPTKKLLRSNLESLFSLGDAVILFADFNNKNVEWKCLTTNKNGRKLSSLADKIGFNSSGCSHQLGPAVPSCRLVASDKADDSP</sequence>
<evidence type="ECO:0000313" key="3">
    <source>
        <dbReference type="EMBL" id="GBP66687.1"/>
    </source>
</evidence>
<keyword evidence="4" id="KW-1185">Reference proteome</keyword>
<accession>A0A4C1XWT1</accession>
<proteinExistence type="predicted"/>
<feature type="compositionally biased region" description="Basic residues" evidence="1">
    <location>
        <begin position="1"/>
        <end position="10"/>
    </location>
</feature>
<dbReference type="InterPro" id="IPR036691">
    <property type="entry name" value="Endo/exonu/phosph_ase_sf"/>
</dbReference>
<dbReference type="SUPFAM" id="SSF56219">
    <property type="entry name" value="DNase I-like"/>
    <property type="match status" value="1"/>
</dbReference>
<organism evidence="3 4">
    <name type="scientific">Eumeta variegata</name>
    <name type="common">Bagworm moth</name>
    <name type="synonym">Eumeta japonica</name>
    <dbReference type="NCBI Taxonomy" id="151549"/>
    <lineage>
        <taxon>Eukaryota</taxon>
        <taxon>Metazoa</taxon>
        <taxon>Ecdysozoa</taxon>
        <taxon>Arthropoda</taxon>
        <taxon>Hexapoda</taxon>
        <taxon>Insecta</taxon>
        <taxon>Pterygota</taxon>
        <taxon>Neoptera</taxon>
        <taxon>Endopterygota</taxon>
        <taxon>Lepidoptera</taxon>
        <taxon>Glossata</taxon>
        <taxon>Ditrysia</taxon>
        <taxon>Tineoidea</taxon>
        <taxon>Psychidae</taxon>
        <taxon>Oiketicinae</taxon>
        <taxon>Eumeta</taxon>
    </lineage>
</organism>
<feature type="compositionally biased region" description="Polar residues" evidence="1">
    <location>
        <begin position="57"/>
        <end position="71"/>
    </location>
</feature>
<evidence type="ECO:0000313" key="4">
    <source>
        <dbReference type="Proteomes" id="UP000299102"/>
    </source>
</evidence>
<dbReference type="AlphaFoldDB" id="A0A4C1XWT1"/>
<comment type="caution">
    <text evidence="3">The sequence shown here is derived from an EMBL/GenBank/DDBJ whole genome shotgun (WGS) entry which is preliminary data.</text>
</comment>
<evidence type="ECO:0000259" key="2">
    <source>
        <dbReference type="Pfam" id="PF14529"/>
    </source>
</evidence>
<dbReference type="Proteomes" id="UP000299102">
    <property type="component" value="Unassembled WGS sequence"/>
</dbReference>
<protein>
    <recommendedName>
        <fullName evidence="2">Endonuclease/exonuclease/phosphatase domain-containing protein</fullName>
    </recommendedName>
</protein>
<dbReference type="PANTHER" id="PTHR33273">
    <property type="entry name" value="DOMAIN-CONTAINING PROTEIN, PUTATIVE-RELATED"/>
    <property type="match status" value="1"/>
</dbReference>
<dbReference type="Pfam" id="PF14529">
    <property type="entry name" value="Exo_endo_phos_2"/>
    <property type="match status" value="1"/>
</dbReference>
<name>A0A4C1XWT1_EUMVA</name>
<dbReference type="Gene3D" id="3.60.10.10">
    <property type="entry name" value="Endonuclease/exonuclease/phosphatase"/>
    <property type="match status" value="1"/>
</dbReference>